<feature type="region of interest" description="Disordered" evidence="1">
    <location>
        <begin position="1"/>
        <end position="71"/>
    </location>
</feature>
<evidence type="ECO:0000313" key="2">
    <source>
        <dbReference type="EMBL" id="KUM45300.1"/>
    </source>
</evidence>
<feature type="compositionally biased region" description="Basic and acidic residues" evidence="1">
    <location>
        <begin position="54"/>
        <end position="71"/>
    </location>
</feature>
<dbReference type="EMBL" id="LKAM01000021">
    <property type="protein sequence ID" value="KUM45300.1"/>
    <property type="molecule type" value="Genomic_DNA"/>
</dbReference>
<comment type="caution">
    <text evidence="2">The sequence shown here is derived from an EMBL/GenBank/DDBJ whole genome shotgun (WGS) entry which is preliminary data.</text>
</comment>
<feature type="compositionally biased region" description="Polar residues" evidence="1">
    <location>
        <begin position="1"/>
        <end position="13"/>
    </location>
</feature>
<sequence>MADSPEQSNGTNSLERHTVPNVHNPVQHLSLDPPLGKQCEATFSRPLPTNIFETELRPDRSNEEGLKSLAY</sequence>
<organism evidence="2">
    <name type="scientific">Picea glauca</name>
    <name type="common">White spruce</name>
    <name type="synonym">Pinus glauca</name>
    <dbReference type="NCBI Taxonomy" id="3330"/>
    <lineage>
        <taxon>Eukaryota</taxon>
        <taxon>Viridiplantae</taxon>
        <taxon>Streptophyta</taxon>
        <taxon>Embryophyta</taxon>
        <taxon>Tracheophyta</taxon>
        <taxon>Spermatophyta</taxon>
        <taxon>Pinopsida</taxon>
        <taxon>Pinidae</taxon>
        <taxon>Conifers I</taxon>
        <taxon>Pinales</taxon>
        <taxon>Pinaceae</taxon>
        <taxon>Picea</taxon>
    </lineage>
</organism>
<dbReference type="AlphaFoldDB" id="A0A101LTY5"/>
<proteinExistence type="predicted"/>
<gene>
    <name evidence="2" type="ORF">ABT39_MTgene3473</name>
</gene>
<protein>
    <submittedName>
        <fullName evidence="2">Uncharacterized protein</fullName>
    </submittedName>
</protein>
<keyword evidence="2" id="KW-0496">Mitochondrion</keyword>
<evidence type="ECO:0000256" key="1">
    <source>
        <dbReference type="SAM" id="MobiDB-lite"/>
    </source>
</evidence>
<geneLocation type="mitochondrion" evidence="2"/>
<reference evidence="2" key="1">
    <citation type="journal article" date="2015" name="Genome Biol. Evol.">
        <title>Organellar Genomes of White Spruce (Picea glauca): Assembly and Annotation.</title>
        <authorList>
            <person name="Jackman S.D."/>
            <person name="Warren R.L."/>
            <person name="Gibb E.A."/>
            <person name="Vandervalk B.P."/>
            <person name="Mohamadi H."/>
            <person name="Chu J."/>
            <person name="Raymond A."/>
            <person name="Pleasance S."/>
            <person name="Coope R."/>
            <person name="Wildung M.R."/>
            <person name="Ritland C.E."/>
            <person name="Bousquet J."/>
            <person name="Jones S.J."/>
            <person name="Bohlmann J."/>
            <person name="Birol I."/>
        </authorList>
    </citation>
    <scope>NUCLEOTIDE SEQUENCE [LARGE SCALE GENOMIC DNA]</scope>
    <source>
        <tissue evidence="2">Flushing bud</tissue>
    </source>
</reference>
<name>A0A101LTY5_PICGL</name>
<accession>A0A101LTY5</accession>